<feature type="domain" description="Major facilitator superfamily (MFS) profile" evidence="6">
    <location>
        <begin position="18"/>
        <end position="129"/>
    </location>
</feature>
<dbReference type="PROSITE" id="PS50850">
    <property type="entry name" value="MFS"/>
    <property type="match status" value="1"/>
</dbReference>
<dbReference type="PANTHER" id="PTHR23121:SF9">
    <property type="entry name" value="SODIUM-DEPENDENT GLUCOSE TRANSPORTER 1"/>
    <property type="match status" value="1"/>
</dbReference>
<dbReference type="GO" id="GO:0016020">
    <property type="term" value="C:membrane"/>
    <property type="evidence" value="ECO:0007669"/>
    <property type="project" value="UniProtKB-SubCell"/>
</dbReference>
<sequence>MPSILFEEIKNNKIKFFKTLLICFLFFSNGYIESIYGSTLIDLQAFLGISFKVMSIFITVRSFGFFIGAIVGGFIPKESNKEIYILISSFVKAIAPGILPYCKSIWTFLVNAFITGFGLGFIEISEYFF</sequence>
<keyword evidence="3 5" id="KW-1133">Transmembrane helix</keyword>
<dbReference type="Proteomes" id="UP000285301">
    <property type="component" value="Unassembled WGS sequence"/>
</dbReference>
<evidence type="ECO:0000256" key="5">
    <source>
        <dbReference type="SAM" id="Phobius"/>
    </source>
</evidence>
<dbReference type="Gene3D" id="1.20.1250.20">
    <property type="entry name" value="MFS general substrate transporter like domains"/>
    <property type="match status" value="1"/>
</dbReference>
<organism evidence="7 8">
    <name type="scientific">Dinothrombium tinctorium</name>
    <dbReference type="NCBI Taxonomy" id="1965070"/>
    <lineage>
        <taxon>Eukaryota</taxon>
        <taxon>Metazoa</taxon>
        <taxon>Ecdysozoa</taxon>
        <taxon>Arthropoda</taxon>
        <taxon>Chelicerata</taxon>
        <taxon>Arachnida</taxon>
        <taxon>Acari</taxon>
        <taxon>Acariformes</taxon>
        <taxon>Trombidiformes</taxon>
        <taxon>Prostigmata</taxon>
        <taxon>Anystina</taxon>
        <taxon>Parasitengona</taxon>
        <taxon>Trombidioidea</taxon>
        <taxon>Trombidiidae</taxon>
        <taxon>Dinothrombium</taxon>
    </lineage>
</organism>
<reference evidence="7 8" key="1">
    <citation type="journal article" date="2018" name="Gigascience">
        <title>Genomes of trombidid mites reveal novel predicted allergens and laterally-transferred genes associated with secondary metabolism.</title>
        <authorList>
            <person name="Dong X."/>
            <person name="Chaisiri K."/>
            <person name="Xia D."/>
            <person name="Armstrong S.D."/>
            <person name="Fang Y."/>
            <person name="Donnelly M.J."/>
            <person name="Kadowaki T."/>
            <person name="McGarry J.W."/>
            <person name="Darby A.C."/>
            <person name="Makepeace B.L."/>
        </authorList>
    </citation>
    <scope>NUCLEOTIDE SEQUENCE [LARGE SCALE GENOMIC DNA]</scope>
    <source>
        <strain evidence="7">UoL-WK</strain>
    </source>
</reference>
<dbReference type="AlphaFoldDB" id="A0A3S3PZE4"/>
<keyword evidence="7" id="KW-0813">Transport</keyword>
<keyword evidence="4 5" id="KW-0472">Membrane</keyword>
<dbReference type="InterPro" id="IPR036259">
    <property type="entry name" value="MFS_trans_sf"/>
</dbReference>
<evidence type="ECO:0000256" key="2">
    <source>
        <dbReference type="ARBA" id="ARBA00022692"/>
    </source>
</evidence>
<dbReference type="SUPFAM" id="SSF103473">
    <property type="entry name" value="MFS general substrate transporter"/>
    <property type="match status" value="1"/>
</dbReference>
<dbReference type="InterPro" id="IPR020846">
    <property type="entry name" value="MFS_dom"/>
</dbReference>
<feature type="transmembrane region" description="Helical" evidence="5">
    <location>
        <begin position="20"/>
        <end position="41"/>
    </location>
</feature>
<gene>
    <name evidence="7" type="ORF">B4U79_15524</name>
</gene>
<keyword evidence="7" id="KW-0762">Sugar transport</keyword>
<feature type="transmembrane region" description="Helical" evidence="5">
    <location>
        <begin position="82"/>
        <end position="99"/>
    </location>
</feature>
<dbReference type="GO" id="GO:0022857">
    <property type="term" value="F:transmembrane transporter activity"/>
    <property type="evidence" value="ECO:0007669"/>
    <property type="project" value="InterPro"/>
</dbReference>
<proteinExistence type="predicted"/>
<evidence type="ECO:0000259" key="6">
    <source>
        <dbReference type="PROSITE" id="PS50850"/>
    </source>
</evidence>
<dbReference type="OrthoDB" id="18420at2759"/>
<protein>
    <submittedName>
        <fullName evidence="7">Sodium-dependent glucose transporter 1A-like protein</fullName>
    </submittedName>
</protein>
<evidence type="ECO:0000313" key="7">
    <source>
        <dbReference type="EMBL" id="RWS10961.1"/>
    </source>
</evidence>
<keyword evidence="8" id="KW-1185">Reference proteome</keyword>
<dbReference type="PANTHER" id="PTHR23121">
    <property type="entry name" value="SODIUM-DEPENDENT GLUCOSE TRANSPORTER 1"/>
    <property type="match status" value="1"/>
</dbReference>
<evidence type="ECO:0000256" key="3">
    <source>
        <dbReference type="ARBA" id="ARBA00022989"/>
    </source>
</evidence>
<evidence type="ECO:0000256" key="4">
    <source>
        <dbReference type="ARBA" id="ARBA00023136"/>
    </source>
</evidence>
<keyword evidence="2 5" id="KW-0812">Transmembrane</keyword>
<name>A0A3S3PZE4_9ACAR</name>
<evidence type="ECO:0000313" key="8">
    <source>
        <dbReference type="Proteomes" id="UP000285301"/>
    </source>
</evidence>
<dbReference type="EMBL" id="NCKU01001900">
    <property type="protein sequence ID" value="RWS10961.1"/>
    <property type="molecule type" value="Genomic_DNA"/>
</dbReference>
<feature type="transmembrane region" description="Helical" evidence="5">
    <location>
        <begin position="53"/>
        <end position="75"/>
    </location>
</feature>
<accession>A0A3S3PZE4</accession>
<feature type="transmembrane region" description="Helical" evidence="5">
    <location>
        <begin position="105"/>
        <end position="124"/>
    </location>
</feature>
<comment type="subcellular location">
    <subcellularLocation>
        <location evidence="1">Membrane</location>
        <topology evidence="1">Multi-pass membrane protein</topology>
    </subcellularLocation>
</comment>
<evidence type="ECO:0000256" key="1">
    <source>
        <dbReference type="ARBA" id="ARBA00004141"/>
    </source>
</evidence>
<comment type="caution">
    <text evidence="7">The sequence shown here is derived from an EMBL/GenBank/DDBJ whole genome shotgun (WGS) entry which is preliminary data.</text>
</comment>